<dbReference type="PROSITE" id="PS50894">
    <property type="entry name" value="HPT"/>
    <property type="match status" value="1"/>
</dbReference>
<dbReference type="GO" id="GO:0000160">
    <property type="term" value="P:phosphorelay signal transduction system"/>
    <property type="evidence" value="ECO:0007669"/>
    <property type="project" value="InterPro"/>
</dbReference>
<dbReference type="InterPro" id="IPR036641">
    <property type="entry name" value="HPT_dom_sf"/>
</dbReference>
<dbReference type="Pfam" id="PF01627">
    <property type="entry name" value="Hpt"/>
    <property type="match status" value="1"/>
</dbReference>
<evidence type="ECO:0000313" key="3">
    <source>
        <dbReference type="EMBL" id="KYG82263.1"/>
    </source>
</evidence>
<feature type="modified residue" description="Phosphohistidine" evidence="1">
    <location>
        <position position="55"/>
    </location>
</feature>
<dbReference type="RefSeq" id="WP_068412989.1">
    <property type="nucleotide sequence ID" value="NZ_LRDB01000004.1"/>
</dbReference>
<feature type="domain" description="HPt" evidence="2">
    <location>
        <begin position="16"/>
        <end position="110"/>
    </location>
</feature>
<comment type="caution">
    <text evidence="3">The sequence shown here is derived from an EMBL/GenBank/DDBJ whole genome shotgun (WGS) entry which is preliminary data.</text>
</comment>
<sequence>MPKPNFNYIKQLSNGDLAFENKLLEVLARELPIEIKEFENNITSGKLTDAASNVHKLKHKISLLGMQESYLIAQDFEENLKNNRTDLHKVFVQILKKMITFLNHIENHRI</sequence>
<dbReference type="InterPro" id="IPR008207">
    <property type="entry name" value="Sig_transdc_His_kin_Hpt_dom"/>
</dbReference>
<dbReference type="Gene3D" id="1.20.120.160">
    <property type="entry name" value="HPT domain"/>
    <property type="match status" value="1"/>
</dbReference>
<dbReference type="GO" id="GO:0004672">
    <property type="term" value="F:protein kinase activity"/>
    <property type="evidence" value="ECO:0007669"/>
    <property type="project" value="UniProtKB-ARBA"/>
</dbReference>
<dbReference type="AlphaFoldDB" id="A0A150XU67"/>
<keyword evidence="1" id="KW-0597">Phosphoprotein</keyword>
<organism evidence="3 4">
    <name type="scientific">Roseivirga echinicomitans</name>
    <dbReference type="NCBI Taxonomy" id="296218"/>
    <lineage>
        <taxon>Bacteria</taxon>
        <taxon>Pseudomonadati</taxon>
        <taxon>Bacteroidota</taxon>
        <taxon>Cytophagia</taxon>
        <taxon>Cytophagales</taxon>
        <taxon>Roseivirgaceae</taxon>
        <taxon>Roseivirga</taxon>
    </lineage>
</organism>
<gene>
    <name evidence="3" type="ORF">AWN68_15590</name>
</gene>
<accession>A0A150XU67</accession>
<evidence type="ECO:0000259" key="2">
    <source>
        <dbReference type="PROSITE" id="PS50894"/>
    </source>
</evidence>
<dbReference type="Proteomes" id="UP000075615">
    <property type="component" value="Unassembled WGS sequence"/>
</dbReference>
<proteinExistence type="predicted"/>
<keyword evidence="4" id="KW-1185">Reference proteome</keyword>
<dbReference type="EMBL" id="LRDB01000004">
    <property type="protein sequence ID" value="KYG82263.1"/>
    <property type="molecule type" value="Genomic_DNA"/>
</dbReference>
<dbReference type="OrthoDB" id="1441381at2"/>
<name>A0A150XU67_9BACT</name>
<protein>
    <recommendedName>
        <fullName evidence="2">HPt domain-containing protein</fullName>
    </recommendedName>
</protein>
<reference evidence="3 4" key="1">
    <citation type="submission" date="2016-01" db="EMBL/GenBank/DDBJ databases">
        <title>Genome sequencing of Roseivirga echinicomitans KMM 6058.</title>
        <authorList>
            <person name="Selvaratnam C."/>
            <person name="Thevarajoo S."/>
            <person name="Goh K.M."/>
            <person name="Ee R."/>
            <person name="Chan K.-G."/>
            <person name="Chong C.S."/>
        </authorList>
    </citation>
    <scope>NUCLEOTIDE SEQUENCE [LARGE SCALE GENOMIC DNA]</scope>
    <source>
        <strain evidence="3 4">KMM 6058</strain>
    </source>
</reference>
<evidence type="ECO:0000313" key="4">
    <source>
        <dbReference type="Proteomes" id="UP000075615"/>
    </source>
</evidence>
<dbReference type="STRING" id="296218.AWN68_15590"/>
<dbReference type="SUPFAM" id="SSF47226">
    <property type="entry name" value="Histidine-containing phosphotransfer domain, HPT domain"/>
    <property type="match status" value="1"/>
</dbReference>
<evidence type="ECO:0000256" key="1">
    <source>
        <dbReference type="PROSITE-ProRule" id="PRU00110"/>
    </source>
</evidence>